<keyword evidence="4" id="KW-1185">Reference proteome</keyword>
<keyword evidence="2" id="KW-0472">Membrane</keyword>
<gene>
    <name evidence="3" type="ORF">SAMN05216553_115208</name>
</gene>
<reference evidence="4" key="1">
    <citation type="submission" date="2016-10" db="EMBL/GenBank/DDBJ databases">
        <authorList>
            <person name="Varghese N."/>
            <person name="Submissions S."/>
        </authorList>
    </citation>
    <scope>NUCLEOTIDE SEQUENCE [LARGE SCALE GENOMIC DNA]</scope>
    <source>
        <strain evidence="4">CGMCC 4.3506</strain>
    </source>
</reference>
<evidence type="ECO:0000313" key="3">
    <source>
        <dbReference type="EMBL" id="SDH08665.1"/>
    </source>
</evidence>
<proteinExistence type="predicted"/>
<dbReference type="Proteomes" id="UP000199623">
    <property type="component" value="Unassembled WGS sequence"/>
</dbReference>
<evidence type="ECO:0000256" key="2">
    <source>
        <dbReference type="SAM" id="Phobius"/>
    </source>
</evidence>
<dbReference type="RefSeq" id="WP_090056060.1">
    <property type="nucleotide sequence ID" value="NZ_FNCC01000015.1"/>
</dbReference>
<keyword evidence="2" id="KW-0812">Transmembrane</keyword>
<name>A0A1G7ZJ75_9PSEU</name>
<evidence type="ECO:0000256" key="1">
    <source>
        <dbReference type="SAM" id="MobiDB-lite"/>
    </source>
</evidence>
<feature type="transmembrane region" description="Helical" evidence="2">
    <location>
        <begin position="42"/>
        <end position="63"/>
    </location>
</feature>
<accession>A0A1G7ZJ75</accession>
<feature type="compositionally biased region" description="Low complexity" evidence="1">
    <location>
        <begin position="94"/>
        <end position="118"/>
    </location>
</feature>
<evidence type="ECO:0000313" key="4">
    <source>
        <dbReference type="Proteomes" id="UP000199623"/>
    </source>
</evidence>
<organism evidence="3 4">
    <name type="scientific">Lentzea fradiae</name>
    <dbReference type="NCBI Taxonomy" id="200378"/>
    <lineage>
        <taxon>Bacteria</taxon>
        <taxon>Bacillati</taxon>
        <taxon>Actinomycetota</taxon>
        <taxon>Actinomycetes</taxon>
        <taxon>Pseudonocardiales</taxon>
        <taxon>Pseudonocardiaceae</taxon>
        <taxon>Lentzea</taxon>
    </lineage>
</organism>
<feature type="compositionally biased region" description="Low complexity" evidence="1">
    <location>
        <begin position="126"/>
        <end position="135"/>
    </location>
</feature>
<feature type="compositionally biased region" description="Polar residues" evidence="1">
    <location>
        <begin position="140"/>
        <end position="150"/>
    </location>
</feature>
<dbReference type="AlphaFoldDB" id="A0A1G7ZJ75"/>
<protein>
    <submittedName>
        <fullName evidence="3">Uncharacterized protein</fullName>
    </submittedName>
</protein>
<sequence length="150" mass="15312">MVREDDLRATFSALHAEDAPPRAVTAADVIRRGRTVRTRRRTIAVAGTGLATVAVVGVALAVLPPAASPEQLDPGPSTTTTSQVPSTTPPPSPNSVETTPSRTLPVTVTPPSIPVTNNPVPPVASAPPETTTTEVGRPGASTQTTPATSR</sequence>
<keyword evidence="2" id="KW-1133">Transmembrane helix</keyword>
<feature type="compositionally biased region" description="Low complexity" evidence="1">
    <location>
        <begin position="74"/>
        <end position="86"/>
    </location>
</feature>
<dbReference type="STRING" id="200378.SAMN05216553_115208"/>
<dbReference type="EMBL" id="FNCC01000015">
    <property type="protein sequence ID" value="SDH08665.1"/>
    <property type="molecule type" value="Genomic_DNA"/>
</dbReference>
<feature type="region of interest" description="Disordered" evidence="1">
    <location>
        <begin position="66"/>
        <end position="150"/>
    </location>
</feature>